<keyword evidence="3" id="KW-1185">Reference proteome</keyword>
<proteinExistence type="predicted"/>
<evidence type="ECO:0000256" key="1">
    <source>
        <dbReference type="SAM" id="MobiDB-lite"/>
    </source>
</evidence>
<comment type="caution">
    <text evidence="2">The sequence shown here is derived from an EMBL/GenBank/DDBJ whole genome shotgun (WGS) entry which is preliminary data.</text>
</comment>
<dbReference type="OrthoDB" id="2537141at2759"/>
<dbReference type="AlphaFoldDB" id="A0A9P5UF31"/>
<feature type="compositionally biased region" description="Low complexity" evidence="1">
    <location>
        <begin position="150"/>
        <end position="164"/>
    </location>
</feature>
<reference evidence="2" key="1">
    <citation type="submission" date="2020-11" db="EMBL/GenBank/DDBJ databases">
        <authorList>
            <consortium name="DOE Joint Genome Institute"/>
            <person name="Ahrendt S."/>
            <person name="Riley R."/>
            <person name="Andreopoulos W."/>
            <person name="Labutti K."/>
            <person name="Pangilinan J."/>
            <person name="Ruiz-Duenas F.J."/>
            <person name="Barrasa J.M."/>
            <person name="Sanchez-Garcia M."/>
            <person name="Camarero S."/>
            <person name="Miyauchi S."/>
            <person name="Serrano A."/>
            <person name="Linde D."/>
            <person name="Babiker R."/>
            <person name="Drula E."/>
            <person name="Ayuso-Fernandez I."/>
            <person name="Pacheco R."/>
            <person name="Padilla G."/>
            <person name="Ferreira P."/>
            <person name="Barriuso J."/>
            <person name="Kellner H."/>
            <person name="Castanera R."/>
            <person name="Alfaro M."/>
            <person name="Ramirez L."/>
            <person name="Pisabarro A.G."/>
            <person name="Kuo A."/>
            <person name="Tritt A."/>
            <person name="Lipzen A."/>
            <person name="He G."/>
            <person name="Yan M."/>
            <person name="Ng V."/>
            <person name="Cullen D."/>
            <person name="Martin F."/>
            <person name="Rosso M.-N."/>
            <person name="Henrissat B."/>
            <person name="Hibbett D."/>
            <person name="Martinez A.T."/>
            <person name="Grigoriev I.V."/>
        </authorList>
    </citation>
    <scope>NUCLEOTIDE SEQUENCE</scope>
    <source>
        <strain evidence="2">AH 40177</strain>
    </source>
</reference>
<feature type="compositionally biased region" description="Basic and acidic residues" evidence="1">
    <location>
        <begin position="47"/>
        <end position="59"/>
    </location>
</feature>
<gene>
    <name evidence="2" type="ORF">BDP27DRAFT_965475</name>
</gene>
<organism evidence="2 3">
    <name type="scientific">Rhodocollybia butyracea</name>
    <dbReference type="NCBI Taxonomy" id="206335"/>
    <lineage>
        <taxon>Eukaryota</taxon>
        <taxon>Fungi</taxon>
        <taxon>Dikarya</taxon>
        <taxon>Basidiomycota</taxon>
        <taxon>Agaricomycotina</taxon>
        <taxon>Agaricomycetes</taxon>
        <taxon>Agaricomycetidae</taxon>
        <taxon>Agaricales</taxon>
        <taxon>Marasmiineae</taxon>
        <taxon>Omphalotaceae</taxon>
        <taxon>Rhodocollybia</taxon>
    </lineage>
</organism>
<sequence length="236" mass="25773">MKPPPPILGVFNKGKASTKTQINKKLKVAKSPAFLESVFLGKISREITPHSNDDIEEHSAPSAPKARRSSIKEQARSSTASSSSTLEDGTSIARAESEIWDIEREDFALPSLVSTQHQRSVVINTQGLPWRKEIPDQAEKHAKETADMTSQLSSSLAPSQSASQFGLSRQRSQPHLSSKYFMPPQPTSSTPEGAENHILPSPLLGRPLEAKSPVRGNRVLKPVLLCRLTVKHSLST</sequence>
<name>A0A9P5UF31_9AGAR</name>
<protein>
    <submittedName>
        <fullName evidence="2">Uncharacterized protein</fullName>
    </submittedName>
</protein>
<accession>A0A9P5UF31</accession>
<feature type="region of interest" description="Disordered" evidence="1">
    <location>
        <begin position="138"/>
        <end position="204"/>
    </location>
</feature>
<feature type="region of interest" description="Disordered" evidence="1">
    <location>
        <begin position="47"/>
        <end position="92"/>
    </location>
</feature>
<dbReference type="EMBL" id="JADNRY010000008">
    <property type="protein sequence ID" value="KAF9075918.1"/>
    <property type="molecule type" value="Genomic_DNA"/>
</dbReference>
<evidence type="ECO:0000313" key="2">
    <source>
        <dbReference type="EMBL" id="KAF9075918.1"/>
    </source>
</evidence>
<evidence type="ECO:0000313" key="3">
    <source>
        <dbReference type="Proteomes" id="UP000772434"/>
    </source>
</evidence>
<dbReference type="Proteomes" id="UP000772434">
    <property type="component" value="Unassembled WGS sequence"/>
</dbReference>
<feature type="compositionally biased region" description="Polar residues" evidence="1">
    <location>
        <begin position="165"/>
        <end position="176"/>
    </location>
</feature>